<accession>A0A316R2L4</accession>
<feature type="signal peptide" evidence="1">
    <location>
        <begin position="1"/>
        <end position="22"/>
    </location>
</feature>
<dbReference type="AlphaFoldDB" id="A0A316R2L4"/>
<protein>
    <recommendedName>
        <fullName evidence="4">VCBS repeat-containing protein</fullName>
    </recommendedName>
</protein>
<dbReference type="InterPro" id="IPR028994">
    <property type="entry name" value="Integrin_alpha_N"/>
</dbReference>
<reference evidence="2 3" key="1">
    <citation type="journal article" date="2018" name="Nat. Biotechnol.">
        <title>A standardized bacterial taxonomy based on genome phylogeny substantially revises the tree of life.</title>
        <authorList>
            <person name="Parks D.H."/>
            <person name="Chuvochina M."/>
            <person name="Waite D.W."/>
            <person name="Rinke C."/>
            <person name="Skarshewski A."/>
            <person name="Chaumeil P.A."/>
            <person name="Hugenholtz P."/>
        </authorList>
    </citation>
    <scope>NUCLEOTIDE SEQUENCE [LARGE SCALE GENOMIC DNA]</scope>
    <source>
        <strain evidence="2">UBA11482</strain>
    </source>
</reference>
<feature type="chain" id="PRO_5030062735" description="VCBS repeat-containing protein" evidence="1">
    <location>
        <begin position="23"/>
        <end position="588"/>
    </location>
</feature>
<evidence type="ECO:0000313" key="2">
    <source>
        <dbReference type="EMBL" id="HBJ08214.1"/>
    </source>
</evidence>
<gene>
    <name evidence="2" type="ORF">DDY73_04355</name>
</gene>
<evidence type="ECO:0008006" key="4">
    <source>
        <dbReference type="Google" id="ProtNLM"/>
    </source>
</evidence>
<dbReference type="EMBL" id="DNWC01000056">
    <property type="protein sequence ID" value="HBJ08214.1"/>
    <property type="molecule type" value="Genomic_DNA"/>
</dbReference>
<dbReference type="RefSeq" id="WP_022390988.1">
    <property type="nucleotide sequence ID" value="NZ_CAUAJF010000011.1"/>
</dbReference>
<evidence type="ECO:0000313" key="3">
    <source>
        <dbReference type="Proteomes" id="UP000262954"/>
    </source>
</evidence>
<keyword evidence="1" id="KW-0732">Signal</keyword>
<sequence>MKKCKFIYLAMLGVFAVSTAQALPYDQKYWNQKLQIEPFRLPLPPVGYQVEYIDLNGDGKPDAIKSVTVNDTPILWLDDDGNMKEGDIEGDMINDCLLIDRNKDGIYGGQGDLIIDWVDTDDDGKADMQIVIEYPEKNTGEVWPNGHYMIMRDLDKDNIFNYINWNDFSLRCWDKNGVCDFYEDYSGQTMFMKIHTSTYDIKDLRLNWENPFLFYDEDGDGLTEMAIRFVDSPKIKDRSKPSNSYVNRQLEGRIDWVSMAVDLDNDNGPGNEFDFDFTIGFQGKGFDYTDQVHKVNNLRGMPEADKFFMDPRYRQLTEFLYPDHKSAKEMIFKRGEWSRVNFVYDEDDDCGRWERVEFYDPLDPFKIGWKNGGIDNNKQSDAAGDRGEWDMDNSGKGKLYVGKFDGRLHLYGAEWGCWRIDQNANYYQGWDRMWMGMDRQPGKFGTVKYTDKDDNGFFDYIEYDLDGDKKFEMTIDLKALGLDDRCELIDISTFKYKDYTSMMKKMSKSMWKNAMTAVQVAHKYNVQTLWYAKLMQALSVRQQYNNGYWLQFYIYKDLEHTFMQKGDQEKLKQLTVAYYSGNWKSMLK</sequence>
<organism evidence="2 3">
    <name type="scientific">Coprobacter fastidiosus</name>
    <dbReference type="NCBI Taxonomy" id="1099853"/>
    <lineage>
        <taxon>Bacteria</taxon>
        <taxon>Pseudomonadati</taxon>
        <taxon>Bacteroidota</taxon>
        <taxon>Bacteroidia</taxon>
        <taxon>Bacteroidales</taxon>
        <taxon>Barnesiellaceae</taxon>
        <taxon>Coprobacter</taxon>
    </lineage>
</organism>
<name>A0A316R2L4_9BACT</name>
<comment type="caution">
    <text evidence="2">The sequence shown here is derived from an EMBL/GenBank/DDBJ whole genome shotgun (WGS) entry which is preliminary data.</text>
</comment>
<dbReference type="SUPFAM" id="SSF69318">
    <property type="entry name" value="Integrin alpha N-terminal domain"/>
    <property type="match status" value="1"/>
</dbReference>
<dbReference type="Proteomes" id="UP000262954">
    <property type="component" value="Unassembled WGS sequence"/>
</dbReference>
<proteinExistence type="predicted"/>
<evidence type="ECO:0000256" key="1">
    <source>
        <dbReference type="SAM" id="SignalP"/>
    </source>
</evidence>